<evidence type="ECO:0000313" key="1">
    <source>
        <dbReference type="EMBL" id="SVC77921.1"/>
    </source>
</evidence>
<name>A0A382Q0Z3_9ZZZZ</name>
<dbReference type="InterPro" id="IPR058532">
    <property type="entry name" value="YjbR/MT2646/Rv2570-like"/>
</dbReference>
<dbReference type="EMBL" id="UINC01110424">
    <property type="protein sequence ID" value="SVC77921.1"/>
    <property type="molecule type" value="Genomic_DNA"/>
</dbReference>
<protein>
    <recommendedName>
        <fullName evidence="2">MmcQ/YjbR family DNA-binding protein</fullName>
    </recommendedName>
</protein>
<sequence>MAGIVRRAALSLRCAVESYPFGPAMTVFRLFDDSGAVFAMFDQGGGQLFVRVSEDIHDAAREIEGMVPRKFWKNWVSLDLAAHQDPADIVSYINESWLEVAERRTCADRERLGLEA</sequence>
<proteinExistence type="predicted"/>
<accession>A0A382Q0Z3</accession>
<reference evidence="1" key="1">
    <citation type="submission" date="2018-05" db="EMBL/GenBank/DDBJ databases">
        <authorList>
            <person name="Lanie J.A."/>
            <person name="Ng W.-L."/>
            <person name="Kazmierczak K.M."/>
            <person name="Andrzejewski T.M."/>
            <person name="Davidsen T.M."/>
            <person name="Wayne K.J."/>
            <person name="Tettelin H."/>
            <person name="Glass J.I."/>
            <person name="Rusch D."/>
            <person name="Podicherti R."/>
            <person name="Tsui H.-C.T."/>
            <person name="Winkler M.E."/>
        </authorList>
    </citation>
    <scope>NUCLEOTIDE SEQUENCE</scope>
</reference>
<gene>
    <name evidence="1" type="ORF">METZ01_LOCUS330775</name>
</gene>
<dbReference type="SUPFAM" id="SSF142906">
    <property type="entry name" value="YjbR-like"/>
    <property type="match status" value="1"/>
</dbReference>
<dbReference type="Gene3D" id="3.90.1150.30">
    <property type="match status" value="1"/>
</dbReference>
<organism evidence="1">
    <name type="scientific">marine metagenome</name>
    <dbReference type="NCBI Taxonomy" id="408172"/>
    <lineage>
        <taxon>unclassified sequences</taxon>
        <taxon>metagenomes</taxon>
        <taxon>ecological metagenomes</taxon>
    </lineage>
</organism>
<dbReference type="InterPro" id="IPR038056">
    <property type="entry name" value="YjbR-like_sf"/>
</dbReference>
<dbReference type="AlphaFoldDB" id="A0A382Q0Z3"/>
<dbReference type="Pfam" id="PF04237">
    <property type="entry name" value="YjbR"/>
    <property type="match status" value="1"/>
</dbReference>
<evidence type="ECO:0008006" key="2">
    <source>
        <dbReference type="Google" id="ProtNLM"/>
    </source>
</evidence>